<gene>
    <name evidence="1" type="ORF">MG293_008073</name>
</gene>
<name>A0AAD4U9G8_OVIAM</name>
<dbReference type="SUPFAM" id="SSF47240">
    <property type="entry name" value="Ferritin-like"/>
    <property type="match status" value="1"/>
</dbReference>
<dbReference type="InterPro" id="IPR009078">
    <property type="entry name" value="Ferritin-like_SF"/>
</dbReference>
<dbReference type="EMBL" id="JAKZEL010000008">
    <property type="protein sequence ID" value="KAI4540931.1"/>
    <property type="molecule type" value="Genomic_DNA"/>
</dbReference>
<dbReference type="AlphaFoldDB" id="A0AAD4U9G8"/>
<dbReference type="InterPro" id="IPR012347">
    <property type="entry name" value="Ferritin-like"/>
</dbReference>
<dbReference type="Proteomes" id="UP001214576">
    <property type="component" value="Unassembled WGS sequence"/>
</dbReference>
<accession>A0AAD4U9G8</accession>
<comment type="caution">
    <text evidence="1">The sequence shown here is derived from an EMBL/GenBank/DDBJ whole genome shotgun (WGS) entry which is preliminary data.</text>
</comment>
<proteinExistence type="predicted"/>
<protein>
    <submittedName>
        <fullName evidence="1">Uncharacterized protein</fullName>
    </submittedName>
</protein>
<keyword evidence="2" id="KW-1185">Reference proteome</keyword>
<organism evidence="1 2">
    <name type="scientific">Ovis ammon polii</name>
    <dbReference type="NCBI Taxonomy" id="230172"/>
    <lineage>
        <taxon>Eukaryota</taxon>
        <taxon>Metazoa</taxon>
        <taxon>Chordata</taxon>
        <taxon>Craniata</taxon>
        <taxon>Vertebrata</taxon>
        <taxon>Euteleostomi</taxon>
        <taxon>Mammalia</taxon>
        <taxon>Eutheria</taxon>
        <taxon>Laurasiatheria</taxon>
        <taxon>Artiodactyla</taxon>
        <taxon>Ruminantia</taxon>
        <taxon>Pecora</taxon>
        <taxon>Bovidae</taxon>
        <taxon>Caprinae</taxon>
        <taxon>Ovis</taxon>
    </lineage>
</organism>
<dbReference type="Gene3D" id="1.20.1260.10">
    <property type="match status" value="1"/>
</dbReference>
<evidence type="ECO:0000313" key="2">
    <source>
        <dbReference type="Proteomes" id="UP001214576"/>
    </source>
</evidence>
<reference evidence="1" key="1">
    <citation type="submission" date="2022-03" db="EMBL/GenBank/DDBJ databases">
        <title>Genomic analyses of argali, domestic sheep and their hybrids provide insights into chromosomal evolution, heterosis and genetic basis of agronomic traits.</title>
        <authorList>
            <person name="Li M."/>
        </authorList>
    </citation>
    <scope>NUCLEOTIDE SEQUENCE</scope>
    <source>
        <strain evidence="1">CAU-MHL-2022a</strain>
        <tissue evidence="1">Skin</tissue>
    </source>
</reference>
<sequence length="222" mass="24728">MQNRPSSRTSRSRLECVKTQDALEAAVLMEKTLNQAVLDLDGLPSARQAPTAETSWKARREAHQDGDHLTNLHRLAGPQAGLGEYRFERLTLKQRLGASGAQRPLKDPLVSGFLPEASLCSLYAVLFCFVLFSNNPGALSEPLNQTETVTIFTAETTKTTRTVSVLVTDEKVMFAHILDFKEISPYYKVIVEITSDTLQTHAQIQYLSSTHTNKTKCQKFDV</sequence>
<evidence type="ECO:0000313" key="1">
    <source>
        <dbReference type="EMBL" id="KAI4540931.1"/>
    </source>
</evidence>